<dbReference type="AlphaFoldDB" id="A0A8H2M781"/>
<dbReference type="Gene3D" id="3.30.460.10">
    <property type="entry name" value="Beta Polymerase, domain 2"/>
    <property type="match status" value="1"/>
</dbReference>
<gene>
    <name evidence="3" type="primary">ywaC_1</name>
    <name evidence="3" type="ORF">NCTC13150_00068</name>
</gene>
<dbReference type="GO" id="GO:0015970">
    <property type="term" value="P:guanosine tetraphosphate biosynthetic process"/>
    <property type="evidence" value="ECO:0007669"/>
    <property type="project" value="UniProtKB-UniPathway"/>
</dbReference>
<comment type="pathway">
    <text evidence="1">Purine metabolism; ppGpp biosynthesis; ppGpp from GTP: step 1/2.</text>
</comment>
<evidence type="ECO:0000313" key="4">
    <source>
        <dbReference type="Proteomes" id="UP000377798"/>
    </source>
</evidence>
<dbReference type="SUPFAM" id="SSF81301">
    <property type="entry name" value="Nucleotidyltransferase"/>
    <property type="match status" value="1"/>
</dbReference>
<dbReference type="PANTHER" id="PTHR47837">
    <property type="entry name" value="GTP PYROPHOSPHOKINASE YJBM"/>
    <property type="match status" value="1"/>
</dbReference>
<organism evidence="3 4">
    <name type="scientific">Urinicoccus massiliensis</name>
    <dbReference type="NCBI Taxonomy" id="1723382"/>
    <lineage>
        <taxon>Bacteria</taxon>
        <taxon>Bacillati</taxon>
        <taxon>Bacillota</taxon>
        <taxon>Tissierellia</taxon>
        <taxon>Tissierellales</taxon>
        <taxon>Peptoniphilaceae</taxon>
        <taxon>Urinicoccus</taxon>
    </lineage>
</organism>
<keyword evidence="4" id="KW-1185">Reference proteome</keyword>
<evidence type="ECO:0000256" key="1">
    <source>
        <dbReference type="ARBA" id="ARBA00004976"/>
    </source>
</evidence>
<comment type="caution">
    <text evidence="3">The sequence shown here is derived from an EMBL/GenBank/DDBJ whole genome shotgun (WGS) entry which is preliminary data.</text>
</comment>
<dbReference type="InterPro" id="IPR007685">
    <property type="entry name" value="RelA_SpoT"/>
</dbReference>
<dbReference type="GO" id="GO:0016301">
    <property type="term" value="F:kinase activity"/>
    <property type="evidence" value="ECO:0007669"/>
    <property type="project" value="UniProtKB-KW"/>
</dbReference>
<dbReference type="RefSeq" id="WP_131747916.1">
    <property type="nucleotide sequence ID" value="NZ_CAACYI010000001.1"/>
</dbReference>
<keyword evidence="3" id="KW-0808">Transferase</keyword>
<sequence>MELENIYNQFSKHLVEQLKYDKVSDIVKKFVQPYKKLMSYYTCAIMEVETKFNVLSEELSMQYDRNPIESIRTRLKSPESIREKMIRKGFPLTVESIEENLNDIAGVRIICSFPSDIYALANSLLKQDDIHLIEKKDYIKHPKANGYRSLHLIIEIPIYLHDTKKMMKVEIQFRTISMDCWASLEHKIRYKKDLPQSDFIEEELVECAKMSSIIDARMENLYTMATDLVQRDPKEEKN</sequence>
<dbReference type="EC" id="2.7.6.5" evidence="3"/>
<dbReference type="Proteomes" id="UP000377798">
    <property type="component" value="Unassembled WGS sequence"/>
</dbReference>
<proteinExistence type="predicted"/>
<name>A0A8H2M781_9FIRM</name>
<feature type="domain" description="RelA/SpoT" evidence="2">
    <location>
        <begin position="73"/>
        <end position="196"/>
    </location>
</feature>
<reference evidence="3 4" key="1">
    <citation type="submission" date="2019-02" db="EMBL/GenBank/DDBJ databases">
        <authorList>
            <consortium name="Pathogen Informatics"/>
        </authorList>
    </citation>
    <scope>NUCLEOTIDE SEQUENCE [LARGE SCALE GENOMIC DNA]</scope>
    <source>
        <strain evidence="3 4">3012STDY7089603</strain>
    </source>
</reference>
<keyword evidence="3" id="KW-0418">Kinase</keyword>
<dbReference type="InterPro" id="IPR043519">
    <property type="entry name" value="NT_sf"/>
</dbReference>
<dbReference type="EMBL" id="CAACYI010000001">
    <property type="protein sequence ID" value="VFB15570.1"/>
    <property type="molecule type" value="Genomic_DNA"/>
</dbReference>
<dbReference type="UniPathway" id="UPA00908">
    <property type="reaction ID" value="UER00884"/>
</dbReference>
<protein>
    <submittedName>
        <fullName evidence="3">GTP pyrophosphokinase ywaC</fullName>
        <ecNumber evidence="3">2.7.6.5</ecNumber>
    </submittedName>
</protein>
<accession>A0A8H2M781</accession>
<dbReference type="SMART" id="SM00954">
    <property type="entry name" value="RelA_SpoT"/>
    <property type="match status" value="1"/>
</dbReference>
<evidence type="ECO:0000259" key="2">
    <source>
        <dbReference type="SMART" id="SM00954"/>
    </source>
</evidence>
<evidence type="ECO:0000313" key="3">
    <source>
        <dbReference type="EMBL" id="VFB15570.1"/>
    </source>
</evidence>
<dbReference type="PANTHER" id="PTHR47837:SF2">
    <property type="entry name" value="GTP PYROPHOSPHOKINASE YWAC"/>
    <property type="match status" value="1"/>
</dbReference>
<dbReference type="Gene3D" id="1.10.287.860">
    <property type="entry name" value="Nucleotidyltransferase"/>
    <property type="match status" value="1"/>
</dbReference>
<dbReference type="CDD" id="cd05399">
    <property type="entry name" value="NT_Rel-Spo_like"/>
    <property type="match status" value="1"/>
</dbReference>
<dbReference type="InterPro" id="IPR052366">
    <property type="entry name" value="GTP_Pyrophosphokinase"/>
</dbReference>
<dbReference type="GO" id="GO:0008728">
    <property type="term" value="F:GTP diphosphokinase activity"/>
    <property type="evidence" value="ECO:0007669"/>
    <property type="project" value="UniProtKB-EC"/>
</dbReference>
<dbReference type="Pfam" id="PF04607">
    <property type="entry name" value="RelA_SpoT"/>
    <property type="match status" value="1"/>
</dbReference>